<dbReference type="GO" id="GO:0098552">
    <property type="term" value="C:side of membrane"/>
    <property type="evidence" value="ECO:0007669"/>
    <property type="project" value="UniProtKB-KW"/>
</dbReference>
<sequence>MHLLLLLAFIASFLNINDGEEWCYHSQFECTTQCKTPDRWQTIRNNEKCSGNEQSPINIVTKKTRLDEGLTPFQLSGFQETFHSTITNNGHSVKVPVATNAYVSGGKLDGRYKAVQFHLHWGKDGGPGSEHTVDGEQYPMELHIVTMKEKYTSLSNALADRTGVAVLGFFYEESSRSNKQYDAFINAVSRISQSGANTSITLSLNTIMPSPQNMTNYFRYPGSLTTPGCAEAVVWTVFERPIPLSRSQLQAFSRLLFKDNKAMVNTFRPVQPLNNRIVFRSAGDAVLGSIILLTVSLAAAVRLSSPN</sequence>
<keyword evidence="20" id="KW-1185">Reference proteome</keyword>
<keyword evidence="14" id="KW-0449">Lipoprotein</keyword>
<evidence type="ECO:0000256" key="5">
    <source>
        <dbReference type="ARBA" id="ARBA00022475"/>
    </source>
</evidence>
<dbReference type="AlphaFoldDB" id="A0A8T3E5E7"/>
<comment type="function">
    <text evidence="17">Reversible hydration of carbon dioxide.</text>
</comment>
<dbReference type="EC" id="4.2.1.1" evidence="17"/>
<evidence type="ECO:0000259" key="18">
    <source>
        <dbReference type="PROSITE" id="PS51144"/>
    </source>
</evidence>
<dbReference type="PANTHER" id="PTHR18952:SF95">
    <property type="entry name" value="CARBONIC ANHYDRASE 4"/>
    <property type="match status" value="1"/>
</dbReference>
<feature type="signal peptide" evidence="17">
    <location>
        <begin position="1"/>
        <end position="19"/>
    </location>
</feature>
<evidence type="ECO:0000256" key="11">
    <source>
        <dbReference type="ARBA" id="ARBA00023157"/>
    </source>
</evidence>
<evidence type="ECO:0000256" key="6">
    <source>
        <dbReference type="ARBA" id="ARBA00022622"/>
    </source>
</evidence>
<dbReference type="PANTHER" id="PTHR18952">
    <property type="entry name" value="CARBONIC ANHYDRASE"/>
    <property type="match status" value="1"/>
</dbReference>
<evidence type="ECO:0000256" key="8">
    <source>
        <dbReference type="ARBA" id="ARBA00022729"/>
    </source>
</evidence>
<dbReference type="InterPro" id="IPR041874">
    <property type="entry name" value="CA4/CA15"/>
</dbReference>
<keyword evidence="8 17" id="KW-0732">Signal</keyword>
<dbReference type="InterPro" id="IPR001148">
    <property type="entry name" value="CA_dom"/>
</dbReference>
<evidence type="ECO:0000256" key="14">
    <source>
        <dbReference type="ARBA" id="ARBA00023288"/>
    </source>
</evidence>
<dbReference type="EMBL" id="JAERUA010000002">
    <property type="protein sequence ID" value="KAI1902887.1"/>
    <property type="molecule type" value="Genomic_DNA"/>
</dbReference>
<dbReference type="GO" id="GO:0004089">
    <property type="term" value="F:carbonate dehydratase activity"/>
    <property type="evidence" value="ECO:0007669"/>
    <property type="project" value="UniProtKB-UniRule"/>
</dbReference>
<dbReference type="FunFam" id="3.10.200.10:FF:000003">
    <property type="entry name" value="Carbonic anhydrase 12"/>
    <property type="match status" value="1"/>
</dbReference>
<reference evidence="19" key="1">
    <citation type="submission" date="2021-01" db="EMBL/GenBank/DDBJ databases">
        <authorList>
            <person name="Zahm M."/>
            <person name="Roques C."/>
            <person name="Cabau C."/>
            <person name="Klopp C."/>
            <person name="Donnadieu C."/>
            <person name="Jouanno E."/>
            <person name="Lampietro C."/>
            <person name="Louis A."/>
            <person name="Herpin A."/>
            <person name="Echchiki A."/>
            <person name="Berthelot C."/>
            <person name="Parey E."/>
            <person name="Roest-Crollius H."/>
            <person name="Braasch I."/>
            <person name="Postlethwait J."/>
            <person name="Bobe J."/>
            <person name="Montfort J."/>
            <person name="Bouchez O."/>
            <person name="Begum T."/>
            <person name="Mejri S."/>
            <person name="Adams A."/>
            <person name="Chen W.-J."/>
            <person name="Guiguen Y."/>
        </authorList>
    </citation>
    <scope>NUCLEOTIDE SEQUENCE</scope>
    <source>
        <tissue evidence="19">Blood</tissue>
    </source>
</reference>
<dbReference type="InterPro" id="IPR036398">
    <property type="entry name" value="CA_dom_sf"/>
</dbReference>
<dbReference type="OrthoDB" id="429145at2759"/>
<feature type="chain" id="PRO_5035960349" description="Carbonic anhydrase" evidence="17">
    <location>
        <begin position="20"/>
        <end position="307"/>
    </location>
</feature>
<keyword evidence="10" id="KW-0472">Membrane</keyword>
<comment type="catalytic activity">
    <reaction evidence="16">
        <text>hydrogencarbonate + H(+) = CO2 + H2O</text>
        <dbReference type="Rhea" id="RHEA:10748"/>
        <dbReference type="ChEBI" id="CHEBI:15377"/>
        <dbReference type="ChEBI" id="CHEBI:15378"/>
        <dbReference type="ChEBI" id="CHEBI:16526"/>
        <dbReference type="ChEBI" id="CHEBI:17544"/>
        <dbReference type="EC" id="4.2.1.1"/>
    </reaction>
    <physiologicalReaction direction="left-to-right" evidence="16">
        <dbReference type="Rhea" id="RHEA:10749"/>
    </physiologicalReaction>
    <physiologicalReaction direction="right-to-left" evidence="16">
        <dbReference type="Rhea" id="RHEA:10750"/>
    </physiologicalReaction>
</comment>
<dbReference type="SUPFAM" id="SSF51069">
    <property type="entry name" value="Carbonic anhydrase"/>
    <property type="match status" value="1"/>
</dbReference>
<comment type="similarity">
    <text evidence="3 17">Belongs to the alpha-carbonic anhydrase family.</text>
</comment>
<keyword evidence="13 17" id="KW-0456">Lyase</keyword>
<dbReference type="InterPro" id="IPR018338">
    <property type="entry name" value="Carbonic_anhydrase_a-class_CS"/>
</dbReference>
<evidence type="ECO:0000256" key="16">
    <source>
        <dbReference type="ARBA" id="ARBA00049061"/>
    </source>
</evidence>
<dbReference type="GO" id="GO:0005886">
    <property type="term" value="C:plasma membrane"/>
    <property type="evidence" value="ECO:0007669"/>
    <property type="project" value="UniProtKB-SubCell"/>
</dbReference>
<dbReference type="Proteomes" id="UP000829720">
    <property type="component" value="Unassembled WGS sequence"/>
</dbReference>
<organism evidence="19 20">
    <name type="scientific">Albula goreensis</name>
    <dbReference type="NCBI Taxonomy" id="1534307"/>
    <lineage>
        <taxon>Eukaryota</taxon>
        <taxon>Metazoa</taxon>
        <taxon>Chordata</taxon>
        <taxon>Craniata</taxon>
        <taxon>Vertebrata</taxon>
        <taxon>Euteleostomi</taxon>
        <taxon>Actinopterygii</taxon>
        <taxon>Neopterygii</taxon>
        <taxon>Teleostei</taxon>
        <taxon>Albuliformes</taxon>
        <taxon>Albulidae</taxon>
        <taxon>Albula</taxon>
    </lineage>
</organism>
<gene>
    <name evidence="19" type="ORF">AGOR_G00020940</name>
</gene>
<keyword evidence="7 17" id="KW-0479">Metal-binding</keyword>
<feature type="domain" description="Alpha-carbonic anhydrase" evidence="18">
    <location>
        <begin position="20"/>
        <end position="282"/>
    </location>
</feature>
<dbReference type="CDD" id="cd03117">
    <property type="entry name" value="alpha_CA_IV_XV_like"/>
    <property type="match status" value="1"/>
</dbReference>
<comment type="caution">
    <text evidence="19">The sequence shown here is derived from an EMBL/GenBank/DDBJ whole genome shotgun (WGS) entry which is preliminary data.</text>
</comment>
<keyword evidence="5" id="KW-1003">Cell membrane</keyword>
<dbReference type="SMART" id="SM01057">
    <property type="entry name" value="Carb_anhydrase"/>
    <property type="match status" value="1"/>
</dbReference>
<evidence type="ECO:0000256" key="13">
    <source>
        <dbReference type="ARBA" id="ARBA00023239"/>
    </source>
</evidence>
<proteinExistence type="inferred from homology"/>
<evidence type="ECO:0000256" key="7">
    <source>
        <dbReference type="ARBA" id="ARBA00022723"/>
    </source>
</evidence>
<accession>A0A8T3E5E7</accession>
<keyword evidence="9 17" id="KW-0862">Zinc</keyword>
<evidence type="ECO:0000256" key="17">
    <source>
        <dbReference type="RuleBase" id="RU367011"/>
    </source>
</evidence>
<evidence type="ECO:0000256" key="4">
    <source>
        <dbReference type="ARBA" id="ARBA00011736"/>
    </source>
</evidence>
<name>A0A8T3E5E7_9TELE</name>
<evidence type="ECO:0000256" key="3">
    <source>
        <dbReference type="ARBA" id="ARBA00010718"/>
    </source>
</evidence>
<comment type="subcellular location">
    <subcellularLocation>
        <location evidence="2">Cell membrane</location>
        <topology evidence="2">Lipid-anchor</topology>
        <topology evidence="2">GPI-anchor</topology>
    </subcellularLocation>
</comment>
<keyword evidence="12" id="KW-0325">Glycoprotein</keyword>
<comment type="function">
    <text evidence="15">Catalyzes the reversible hydration of carbon dioxide into bicarbonate and protons and thus is essential to maintaining intracellular and extracellular pH. May stimulate the sodium/bicarbonate transporter activity of SLC4A4 that acts in pH homeostasis. It is essential for acid overload removal from the retina and retina epithelium, and acid release in the choriocapillaris in the choroid.</text>
</comment>
<evidence type="ECO:0000256" key="10">
    <source>
        <dbReference type="ARBA" id="ARBA00023136"/>
    </source>
</evidence>
<protein>
    <recommendedName>
        <fullName evidence="17">Carbonic anhydrase</fullName>
        <ecNumber evidence="17">4.2.1.1</ecNumber>
    </recommendedName>
</protein>
<dbReference type="PROSITE" id="PS00162">
    <property type="entry name" value="ALPHA_CA_1"/>
    <property type="match status" value="1"/>
</dbReference>
<evidence type="ECO:0000256" key="1">
    <source>
        <dbReference type="ARBA" id="ARBA00001947"/>
    </source>
</evidence>
<comment type="subunit">
    <text evidence="4">Interacts with SLC4A4.</text>
</comment>
<keyword evidence="11" id="KW-1015">Disulfide bond</keyword>
<evidence type="ECO:0000256" key="12">
    <source>
        <dbReference type="ARBA" id="ARBA00023180"/>
    </source>
</evidence>
<dbReference type="PROSITE" id="PS51144">
    <property type="entry name" value="ALPHA_CA_2"/>
    <property type="match status" value="1"/>
</dbReference>
<evidence type="ECO:0000256" key="2">
    <source>
        <dbReference type="ARBA" id="ARBA00004609"/>
    </source>
</evidence>
<evidence type="ECO:0000313" key="20">
    <source>
        <dbReference type="Proteomes" id="UP000829720"/>
    </source>
</evidence>
<dbReference type="Gene3D" id="3.10.200.10">
    <property type="entry name" value="Alpha carbonic anhydrase"/>
    <property type="match status" value="1"/>
</dbReference>
<comment type="cofactor">
    <cofactor evidence="1 17">
        <name>Zn(2+)</name>
        <dbReference type="ChEBI" id="CHEBI:29105"/>
    </cofactor>
</comment>
<evidence type="ECO:0000313" key="19">
    <source>
        <dbReference type="EMBL" id="KAI1902887.1"/>
    </source>
</evidence>
<dbReference type="Pfam" id="PF00194">
    <property type="entry name" value="Carb_anhydrase"/>
    <property type="match status" value="1"/>
</dbReference>
<evidence type="ECO:0000256" key="9">
    <source>
        <dbReference type="ARBA" id="ARBA00022833"/>
    </source>
</evidence>
<dbReference type="InterPro" id="IPR023561">
    <property type="entry name" value="Carbonic_anhydrase_a-class"/>
</dbReference>
<dbReference type="GO" id="GO:0008270">
    <property type="term" value="F:zinc ion binding"/>
    <property type="evidence" value="ECO:0007669"/>
    <property type="project" value="UniProtKB-UniRule"/>
</dbReference>
<evidence type="ECO:0000256" key="15">
    <source>
        <dbReference type="ARBA" id="ARBA00045603"/>
    </source>
</evidence>
<keyword evidence="6" id="KW-0336">GPI-anchor</keyword>